<feature type="region of interest" description="Disordered" evidence="1">
    <location>
        <begin position="1"/>
        <end position="29"/>
    </location>
</feature>
<sequence length="29" mass="3244">MLKRKSGTNALTNYYEHPGLSGGIHSVRR</sequence>
<evidence type="ECO:0000313" key="3">
    <source>
        <dbReference type="Proteomes" id="UP000025947"/>
    </source>
</evidence>
<organism evidence="2 3">
    <name type="scientific">Mycobacterium [tuberculosis] TKK-01-0051</name>
    <dbReference type="NCBI Taxonomy" id="1324261"/>
    <lineage>
        <taxon>Bacteria</taxon>
        <taxon>Bacillati</taxon>
        <taxon>Actinomycetota</taxon>
        <taxon>Actinomycetes</taxon>
        <taxon>Mycobacteriales</taxon>
        <taxon>Mycobacteriaceae</taxon>
        <taxon>Mycobacterium</taxon>
        <taxon>Mycobacterium avium complex (MAC)</taxon>
    </lineage>
</organism>
<dbReference type="Proteomes" id="UP000025947">
    <property type="component" value="Unassembled WGS sequence"/>
</dbReference>
<dbReference type="HOGENOM" id="CLU_3409711_0_0_11"/>
<reference evidence="2 3" key="1">
    <citation type="submission" date="2014-04" db="EMBL/GenBank/DDBJ databases">
        <title>The Genome Sequence of Mycobacterium tuberculosis TKK-01-0051.</title>
        <authorList>
            <consortium name="The Broad Institute Genomics Platform"/>
            <consortium name="The Broad Institute Genome Sequencing Center for Infectious Disease"/>
            <person name="Earl A.M."/>
            <person name="Cohen K."/>
            <person name="Pym A."/>
            <person name="Bishai W."/>
            <person name="Maharaj K."/>
            <person name="Desjardins C."/>
            <person name="Abeel T."/>
            <person name="Young S."/>
            <person name="Zeng Q."/>
            <person name="Gargeya S."/>
            <person name="Abouelleil A."/>
            <person name="Alvarado L."/>
            <person name="Chapman S.B."/>
            <person name="Gainer-Dewar J."/>
            <person name="Goldberg J."/>
            <person name="Griggs A."/>
            <person name="Gujja S."/>
            <person name="Hansen M."/>
            <person name="Howarth C."/>
            <person name="Imamovic A."/>
            <person name="Larimer J."/>
            <person name="Murphy C."/>
            <person name="Naylor J."/>
            <person name="Pearson M."/>
            <person name="Poon T.W."/>
            <person name="Priest M."/>
            <person name="Roberts A."/>
            <person name="Saif S."/>
            <person name="Shea T."/>
            <person name="Sykes S."/>
            <person name="Wortman J."/>
            <person name="Nusbaum C."/>
            <person name="Birren B."/>
        </authorList>
    </citation>
    <scope>NUCLEOTIDE SEQUENCE [LARGE SCALE GENOMIC DNA]</scope>
    <source>
        <strain evidence="2 3">TKK-01-0051</strain>
    </source>
</reference>
<evidence type="ECO:0000256" key="1">
    <source>
        <dbReference type="SAM" id="MobiDB-lite"/>
    </source>
</evidence>
<evidence type="ECO:0000313" key="2">
    <source>
        <dbReference type="EMBL" id="KBZ64501.1"/>
    </source>
</evidence>
<accession>A0A051U7E1</accession>
<keyword evidence="3" id="KW-1185">Reference proteome</keyword>
<protein>
    <submittedName>
        <fullName evidence="2">Uncharacterized protein</fullName>
    </submittedName>
</protein>
<proteinExistence type="predicted"/>
<name>A0A051U7E1_9MYCO</name>
<comment type="caution">
    <text evidence="2">The sequence shown here is derived from an EMBL/GenBank/DDBJ whole genome shotgun (WGS) entry which is preliminary data.</text>
</comment>
<dbReference type="AlphaFoldDB" id="A0A051U7E1"/>
<dbReference type="EMBL" id="JLXW01000005">
    <property type="protein sequence ID" value="KBZ64501.1"/>
    <property type="molecule type" value="Genomic_DNA"/>
</dbReference>
<gene>
    <name evidence="2" type="ORF">K875_01887</name>
</gene>